<dbReference type="InterPro" id="IPR037278">
    <property type="entry name" value="ARFGAP/RecO"/>
</dbReference>
<evidence type="ECO:0000256" key="6">
    <source>
        <dbReference type="ARBA" id="ARBA00033409"/>
    </source>
</evidence>
<dbReference type="GO" id="GO:0006302">
    <property type="term" value="P:double-strand break repair"/>
    <property type="evidence" value="ECO:0007669"/>
    <property type="project" value="TreeGrafter"/>
</dbReference>
<accession>A0A2K1E3T0</accession>
<dbReference type="InterPro" id="IPR042242">
    <property type="entry name" value="RecO_C"/>
</dbReference>
<dbReference type="SUPFAM" id="SSF57863">
    <property type="entry name" value="ArfGap/RecO-like zinc finger"/>
    <property type="match status" value="1"/>
</dbReference>
<evidence type="ECO:0000256" key="3">
    <source>
        <dbReference type="ARBA" id="ARBA00022763"/>
    </source>
</evidence>
<evidence type="ECO:0000256" key="1">
    <source>
        <dbReference type="ARBA" id="ARBA00007452"/>
    </source>
</evidence>
<dbReference type="Pfam" id="PF02565">
    <property type="entry name" value="RecO_C"/>
    <property type="match status" value="1"/>
</dbReference>
<dbReference type="Proteomes" id="UP000236641">
    <property type="component" value="Unassembled WGS sequence"/>
</dbReference>
<organism evidence="9 10">
    <name type="scientific">Hanstruepera neustonica</name>
    <dbReference type="NCBI Taxonomy" id="1445657"/>
    <lineage>
        <taxon>Bacteria</taxon>
        <taxon>Pseudomonadati</taxon>
        <taxon>Bacteroidota</taxon>
        <taxon>Flavobacteriia</taxon>
        <taxon>Flavobacteriales</taxon>
        <taxon>Flavobacteriaceae</taxon>
        <taxon>Hanstruepera</taxon>
    </lineage>
</organism>
<keyword evidence="5 7" id="KW-0234">DNA repair</keyword>
<proteinExistence type="inferred from homology"/>
<keyword evidence="4 7" id="KW-0233">DNA recombination</keyword>
<evidence type="ECO:0000256" key="4">
    <source>
        <dbReference type="ARBA" id="ARBA00023172"/>
    </source>
</evidence>
<dbReference type="InterPro" id="IPR003717">
    <property type="entry name" value="RecO"/>
</dbReference>
<dbReference type="HAMAP" id="MF_00201">
    <property type="entry name" value="RecO"/>
    <property type="match status" value="1"/>
</dbReference>
<reference evidence="9 10" key="1">
    <citation type="submission" date="2018-01" db="EMBL/GenBank/DDBJ databases">
        <title>The draft genome of Hanstruepera neustonica JCM19743.</title>
        <authorList>
            <person name="He R.-H."/>
            <person name="Du Z.-J."/>
        </authorList>
    </citation>
    <scope>NUCLEOTIDE SEQUENCE [LARGE SCALE GENOMIC DNA]</scope>
    <source>
        <strain evidence="9 10">JCM19743</strain>
    </source>
</reference>
<dbReference type="GO" id="GO:0006310">
    <property type="term" value="P:DNA recombination"/>
    <property type="evidence" value="ECO:0007669"/>
    <property type="project" value="UniProtKB-UniRule"/>
</dbReference>
<dbReference type="GO" id="GO:0043590">
    <property type="term" value="C:bacterial nucleoid"/>
    <property type="evidence" value="ECO:0007669"/>
    <property type="project" value="TreeGrafter"/>
</dbReference>
<gene>
    <name evidence="7 9" type="primary">recO</name>
    <name evidence="9" type="ORF">C1T31_01985</name>
</gene>
<keyword evidence="3 7" id="KW-0227">DNA damage</keyword>
<evidence type="ECO:0000256" key="7">
    <source>
        <dbReference type="HAMAP-Rule" id="MF_00201"/>
    </source>
</evidence>
<evidence type="ECO:0000313" key="10">
    <source>
        <dbReference type="Proteomes" id="UP000236641"/>
    </source>
</evidence>
<comment type="function">
    <text evidence="7">Involved in DNA repair and RecF pathway recombination.</text>
</comment>
<dbReference type="Gene3D" id="1.20.1440.120">
    <property type="entry name" value="Recombination protein O, C-terminal domain"/>
    <property type="match status" value="1"/>
</dbReference>
<dbReference type="Pfam" id="PF11967">
    <property type="entry name" value="RecO_N"/>
    <property type="match status" value="1"/>
</dbReference>
<dbReference type="RefSeq" id="WP_103050778.1">
    <property type="nucleotide sequence ID" value="NZ_POWF01000001.1"/>
</dbReference>
<comment type="similarity">
    <text evidence="1 7">Belongs to the RecO family.</text>
</comment>
<dbReference type="Gene3D" id="2.40.50.140">
    <property type="entry name" value="Nucleic acid-binding proteins"/>
    <property type="match status" value="1"/>
</dbReference>
<evidence type="ECO:0000256" key="5">
    <source>
        <dbReference type="ARBA" id="ARBA00023204"/>
    </source>
</evidence>
<dbReference type="PANTHER" id="PTHR33991">
    <property type="entry name" value="DNA REPAIR PROTEIN RECO"/>
    <property type="match status" value="1"/>
</dbReference>
<dbReference type="EMBL" id="POWF01000001">
    <property type="protein sequence ID" value="PNQ74927.1"/>
    <property type="molecule type" value="Genomic_DNA"/>
</dbReference>
<dbReference type="SUPFAM" id="SSF50249">
    <property type="entry name" value="Nucleic acid-binding proteins"/>
    <property type="match status" value="1"/>
</dbReference>
<protein>
    <recommendedName>
        <fullName evidence="2 7">DNA repair protein RecO</fullName>
    </recommendedName>
    <alternativeName>
        <fullName evidence="6 7">Recombination protein O</fullName>
    </alternativeName>
</protein>
<keyword evidence="10" id="KW-1185">Reference proteome</keyword>
<comment type="caution">
    <text evidence="9">The sequence shown here is derived from an EMBL/GenBank/DDBJ whole genome shotgun (WGS) entry which is preliminary data.</text>
</comment>
<evidence type="ECO:0000256" key="2">
    <source>
        <dbReference type="ARBA" id="ARBA00021310"/>
    </source>
</evidence>
<dbReference type="InterPro" id="IPR022572">
    <property type="entry name" value="DNA_rep/recomb_RecO_N"/>
</dbReference>
<dbReference type="PANTHER" id="PTHR33991:SF1">
    <property type="entry name" value="DNA REPAIR PROTEIN RECO"/>
    <property type="match status" value="1"/>
</dbReference>
<feature type="domain" description="DNA replication/recombination mediator RecO N-terminal" evidence="8">
    <location>
        <begin position="4"/>
        <end position="76"/>
    </location>
</feature>
<dbReference type="NCBIfam" id="TIGR00613">
    <property type="entry name" value="reco"/>
    <property type="match status" value="1"/>
</dbReference>
<dbReference type="OrthoDB" id="9789152at2"/>
<name>A0A2K1E3T0_9FLAO</name>
<evidence type="ECO:0000313" key="9">
    <source>
        <dbReference type="EMBL" id="PNQ74927.1"/>
    </source>
</evidence>
<sequence length="238" mass="28194">MLGTNKAIVLSKIKYRENDIIVKCYTLKRGVVSYLIRNAFKSKNHKTIAYYQPLSQLFIDEKYKQNQSLHYITEVKSSFVYKTLHTNVLKSSVTIFIAEILATVLKEEEQNNTLFEYIELSLQWLDTETDFSNFHLLFLLELTKYLGFYPESKYDDKSIFNLQSGAFEISLIDKYSISEQNNTVLKRLLGMKFDELNQLQLNVFQRRNFLNMLLLYYELHLGYFKKPKSLEVFSQLFN</sequence>
<dbReference type="AlphaFoldDB" id="A0A2K1E3T0"/>
<dbReference type="InterPro" id="IPR012340">
    <property type="entry name" value="NA-bd_OB-fold"/>
</dbReference>
<evidence type="ECO:0000259" key="8">
    <source>
        <dbReference type="Pfam" id="PF11967"/>
    </source>
</evidence>